<evidence type="ECO:0000256" key="3">
    <source>
        <dbReference type="ARBA" id="ARBA00023082"/>
    </source>
</evidence>
<keyword evidence="8" id="KW-1185">Reference proteome</keyword>
<dbReference type="EMBL" id="FOOX01000024">
    <property type="protein sequence ID" value="SFH31473.1"/>
    <property type="molecule type" value="Genomic_DNA"/>
</dbReference>
<name>A0A1I2Z0U7_9FIRM</name>
<organism evidence="7 8">
    <name type="scientific">Desulfotruncus arcticus DSM 17038</name>
    <dbReference type="NCBI Taxonomy" id="1121424"/>
    <lineage>
        <taxon>Bacteria</taxon>
        <taxon>Bacillati</taxon>
        <taxon>Bacillota</taxon>
        <taxon>Clostridia</taxon>
        <taxon>Eubacteriales</taxon>
        <taxon>Desulfallaceae</taxon>
        <taxon>Desulfotruncus</taxon>
    </lineage>
</organism>
<keyword evidence="5" id="KW-0804">Transcription</keyword>
<evidence type="ECO:0000256" key="4">
    <source>
        <dbReference type="ARBA" id="ARBA00023125"/>
    </source>
</evidence>
<dbReference type="InterPro" id="IPR036388">
    <property type="entry name" value="WH-like_DNA-bd_sf"/>
</dbReference>
<dbReference type="GO" id="GO:0016987">
    <property type="term" value="F:sigma factor activity"/>
    <property type="evidence" value="ECO:0007669"/>
    <property type="project" value="UniProtKB-KW"/>
</dbReference>
<proteinExistence type="inferred from homology"/>
<dbReference type="InterPro" id="IPR039425">
    <property type="entry name" value="RNA_pol_sigma-70-like"/>
</dbReference>
<reference evidence="8" key="1">
    <citation type="submission" date="2016-10" db="EMBL/GenBank/DDBJ databases">
        <authorList>
            <person name="Varghese N."/>
            <person name="Submissions S."/>
        </authorList>
    </citation>
    <scope>NUCLEOTIDE SEQUENCE [LARGE SCALE GENOMIC DNA]</scope>
    <source>
        <strain evidence="8">DSM 17038</strain>
    </source>
</reference>
<keyword evidence="4" id="KW-0238">DNA-binding</keyword>
<protein>
    <submittedName>
        <fullName evidence="7">RNA polymerase sigma-70 factor, ECF subfamily</fullName>
    </submittedName>
</protein>
<dbReference type="PANTHER" id="PTHR43133">
    <property type="entry name" value="RNA POLYMERASE ECF-TYPE SIGMA FACTO"/>
    <property type="match status" value="1"/>
</dbReference>
<dbReference type="GO" id="GO:0006352">
    <property type="term" value="P:DNA-templated transcription initiation"/>
    <property type="evidence" value="ECO:0007669"/>
    <property type="project" value="InterPro"/>
</dbReference>
<comment type="similarity">
    <text evidence="1">Belongs to the sigma-70 factor family. ECF subfamily.</text>
</comment>
<keyword evidence="3" id="KW-0731">Sigma factor</keyword>
<accession>A0A1I2Z0U7</accession>
<feature type="domain" description="RNA polymerase sigma-70 region 2" evidence="6">
    <location>
        <begin position="17"/>
        <end position="83"/>
    </location>
</feature>
<dbReference type="Gene3D" id="1.10.1740.10">
    <property type="match status" value="1"/>
</dbReference>
<gene>
    <name evidence="7" type="ORF">SAMN05660649_04704</name>
</gene>
<dbReference type="SUPFAM" id="SSF88659">
    <property type="entry name" value="Sigma3 and sigma4 domains of RNA polymerase sigma factors"/>
    <property type="match status" value="1"/>
</dbReference>
<evidence type="ECO:0000256" key="5">
    <source>
        <dbReference type="ARBA" id="ARBA00023163"/>
    </source>
</evidence>
<sequence>MGRNDKNAEAFYEHLCNQYFERIYSYCKRLVKGQAQFMDFVEDCTQNTFLEARKQISHLLKHPNVEGWLYTTARNLINKSYRSMYVKKRHEVMMDKNIANNLMEFDHELEDLFNSIVDLDSLCADILSQLNAHESDLYRDYYKNNMSISELAKKYDVSATAITTRIYRLKKKIKNFVYDHFKEN</sequence>
<dbReference type="InterPro" id="IPR007627">
    <property type="entry name" value="RNA_pol_sigma70_r2"/>
</dbReference>
<evidence type="ECO:0000313" key="8">
    <source>
        <dbReference type="Proteomes" id="UP000199337"/>
    </source>
</evidence>
<dbReference type="NCBIfam" id="TIGR02937">
    <property type="entry name" value="sigma70-ECF"/>
    <property type="match status" value="1"/>
</dbReference>
<dbReference type="InterPro" id="IPR013324">
    <property type="entry name" value="RNA_pol_sigma_r3/r4-like"/>
</dbReference>
<evidence type="ECO:0000256" key="2">
    <source>
        <dbReference type="ARBA" id="ARBA00023015"/>
    </source>
</evidence>
<dbReference type="InterPro" id="IPR014284">
    <property type="entry name" value="RNA_pol_sigma-70_dom"/>
</dbReference>
<dbReference type="STRING" id="341036.SAMN05660649_04704"/>
<dbReference type="GO" id="GO:0003677">
    <property type="term" value="F:DNA binding"/>
    <property type="evidence" value="ECO:0007669"/>
    <property type="project" value="UniProtKB-KW"/>
</dbReference>
<dbReference type="Gene3D" id="1.10.10.10">
    <property type="entry name" value="Winged helix-like DNA-binding domain superfamily/Winged helix DNA-binding domain"/>
    <property type="match status" value="1"/>
</dbReference>
<evidence type="ECO:0000259" key="6">
    <source>
        <dbReference type="Pfam" id="PF04542"/>
    </source>
</evidence>
<dbReference type="Pfam" id="PF04542">
    <property type="entry name" value="Sigma70_r2"/>
    <property type="match status" value="1"/>
</dbReference>
<dbReference type="AlphaFoldDB" id="A0A1I2Z0U7"/>
<evidence type="ECO:0000256" key="1">
    <source>
        <dbReference type="ARBA" id="ARBA00010641"/>
    </source>
</evidence>
<dbReference type="PANTHER" id="PTHR43133:SF8">
    <property type="entry name" value="RNA POLYMERASE SIGMA FACTOR HI_1459-RELATED"/>
    <property type="match status" value="1"/>
</dbReference>
<keyword evidence="2" id="KW-0805">Transcription regulation</keyword>
<dbReference type="RefSeq" id="WP_238456626.1">
    <property type="nucleotide sequence ID" value="NZ_FOOX01000024.1"/>
</dbReference>
<dbReference type="Proteomes" id="UP000199337">
    <property type="component" value="Unassembled WGS sequence"/>
</dbReference>
<dbReference type="InterPro" id="IPR013325">
    <property type="entry name" value="RNA_pol_sigma_r2"/>
</dbReference>
<evidence type="ECO:0000313" key="7">
    <source>
        <dbReference type="EMBL" id="SFH31473.1"/>
    </source>
</evidence>
<dbReference type="SUPFAM" id="SSF88946">
    <property type="entry name" value="Sigma2 domain of RNA polymerase sigma factors"/>
    <property type="match status" value="1"/>
</dbReference>